<evidence type="ECO:0000313" key="3">
    <source>
        <dbReference type="Proteomes" id="UP000288859"/>
    </source>
</evidence>
<dbReference type="Proteomes" id="UP000288859">
    <property type="component" value="Unassembled WGS sequence"/>
</dbReference>
<organism evidence="2 3">
    <name type="scientific">Exophiala mesophila</name>
    <name type="common">Black yeast-like fungus</name>
    <dbReference type="NCBI Taxonomy" id="212818"/>
    <lineage>
        <taxon>Eukaryota</taxon>
        <taxon>Fungi</taxon>
        <taxon>Dikarya</taxon>
        <taxon>Ascomycota</taxon>
        <taxon>Pezizomycotina</taxon>
        <taxon>Eurotiomycetes</taxon>
        <taxon>Chaetothyriomycetidae</taxon>
        <taxon>Chaetothyriales</taxon>
        <taxon>Herpotrichiellaceae</taxon>
        <taxon>Exophiala</taxon>
    </lineage>
</organism>
<dbReference type="PROSITE" id="PS51462">
    <property type="entry name" value="NUDIX"/>
    <property type="match status" value="1"/>
</dbReference>
<accession>A0A438N4E2</accession>
<dbReference type="AlphaFoldDB" id="A0A438N4E2"/>
<comment type="caution">
    <text evidence="2">The sequence shown here is derived from an EMBL/GenBank/DDBJ whole genome shotgun (WGS) entry which is preliminary data.</text>
</comment>
<dbReference type="Pfam" id="PF00293">
    <property type="entry name" value="NUDIX"/>
    <property type="match status" value="1"/>
</dbReference>
<feature type="domain" description="Nudix hydrolase" evidence="1">
    <location>
        <begin position="50"/>
        <end position="207"/>
    </location>
</feature>
<gene>
    <name evidence="2" type="ORF">B0A52_05203</name>
</gene>
<dbReference type="InterPro" id="IPR015797">
    <property type="entry name" value="NUDIX_hydrolase-like_dom_sf"/>
</dbReference>
<proteinExistence type="predicted"/>
<evidence type="ECO:0000259" key="1">
    <source>
        <dbReference type="PROSITE" id="PS51462"/>
    </source>
</evidence>
<dbReference type="Gene3D" id="3.90.79.10">
    <property type="entry name" value="Nucleoside Triphosphate Pyrophosphohydrolase"/>
    <property type="match status" value="1"/>
</dbReference>
<reference evidence="2 3" key="1">
    <citation type="submission" date="2017-03" db="EMBL/GenBank/DDBJ databases">
        <title>Genomes of endolithic fungi from Antarctica.</title>
        <authorList>
            <person name="Coleine C."/>
            <person name="Masonjones S."/>
            <person name="Stajich J.E."/>
        </authorList>
    </citation>
    <scope>NUCLEOTIDE SEQUENCE [LARGE SCALE GENOMIC DNA]</scope>
    <source>
        <strain evidence="2 3">CCFEE 6314</strain>
    </source>
</reference>
<dbReference type="CDD" id="cd02883">
    <property type="entry name" value="NUDIX_Hydrolase"/>
    <property type="match status" value="1"/>
</dbReference>
<dbReference type="EMBL" id="NAJM01000022">
    <property type="protein sequence ID" value="RVX70552.1"/>
    <property type="molecule type" value="Genomic_DNA"/>
</dbReference>
<name>A0A438N4E2_EXOME</name>
<dbReference type="SUPFAM" id="SSF55811">
    <property type="entry name" value="Nudix"/>
    <property type="match status" value="1"/>
</dbReference>
<sequence>MTSGLDGQTTPPPHRPCPVFEYEIDSSVEVFNVPLSQHIARQSSSGSQYNLVANGAIVIVTPVRESQSQLMKDDPSNVEPRAKVLLLQRSQSDSMPTKWEIPGGGCDDHDPSILYSVARELWEEAGLKATRIGPVVGDVNTFHVRRGLVGKFCFLVQVESTETDEGYPRVTLDPNEHMAYLWATEDEVRDGRVNVDQHTHVQIPFTNPAFCHVLVDAFRLKRDCDANIPLA</sequence>
<dbReference type="PANTHER" id="PTHR43736:SF1">
    <property type="entry name" value="DIHYDRONEOPTERIN TRIPHOSPHATE DIPHOSPHATASE"/>
    <property type="match status" value="1"/>
</dbReference>
<dbReference type="PANTHER" id="PTHR43736">
    <property type="entry name" value="ADP-RIBOSE PYROPHOSPHATASE"/>
    <property type="match status" value="1"/>
</dbReference>
<evidence type="ECO:0000313" key="2">
    <source>
        <dbReference type="EMBL" id="RVX70552.1"/>
    </source>
</evidence>
<dbReference type="VEuPathDB" id="FungiDB:PV10_09105"/>
<dbReference type="InterPro" id="IPR000086">
    <property type="entry name" value="NUDIX_hydrolase_dom"/>
</dbReference>
<protein>
    <recommendedName>
        <fullName evidence="1">Nudix hydrolase domain-containing protein</fullName>
    </recommendedName>
</protein>
<dbReference type="OrthoDB" id="276276at2759"/>